<proteinExistence type="predicted"/>
<comment type="caution">
    <text evidence="1">The sequence shown here is derived from an EMBL/GenBank/DDBJ whole genome shotgun (WGS) entry which is preliminary data.</text>
</comment>
<dbReference type="EMBL" id="SJPP01000002">
    <property type="protein sequence ID" value="TWU08980.1"/>
    <property type="molecule type" value="Genomic_DNA"/>
</dbReference>
<keyword evidence="2" id="KW-1185">Reference proteome</keyword>
<accession>A0A5C6BAG7</accession>
<dbReference type="AlphaFoldDB" id="A0A5C6BAG7"/>
<sequence length="233" mass="26356">MLVSQRDLFHHNEVTYSVAATSNGDVFDVEVFDIPILAYITGCVRGYVAEYATLDERLILNTLFVSPVRSNHSAPYGFEAIDGPPIDGVAPSPPPDGESSNFHNCYQDLNVHLEYSGGVLLTREWIDYDAAQLGYNDASWRIDVDYSDLNDDAVASWSLEAFELVFESGELIGAYDRSDPVAEIQERIRRLPSIEKPALKRFKRQLRKFVKSSFKHKYGLGYSWVKSLSWPYS</sequence>
<dbReference type="RefSeq" id="WP_146372747.1">
    <property type="nucleotide sequence ID" value="NZ_SJPP01000002.1"/>
</dbReference>
<reference evidence="1 2" key="1">
    <citation type="submission" date="2019-02" db="EMBL/GenBank/DDBJ databases">
        <title>Deep-cultivation of Planctomycetes and their phenomic and genomic characterization uncovers novel biology.</title>
        <authorList>
            <person name="Wiegand S."/>
            <person name="Jogler M."/>
            <person name="Boedeker C."/>
            <person name="Pinto D."/>
            <person name="Vollmers J."/>
            <person name="Rivas-Marin E."/>
            <person name="Kohn T."/>
            <person name="Peeters S.H."/>
            <person name="Heuer A."/>
            <person name="Rast P."/>
            <person name="Oberbeckmann S."/>
            <person name="Bunk B."/>
            <person name="Jeske O."/>
            <person name="Meyerdierks A."/>
            <person name="Storesund J.E."/>
            <person name="Kallscheuer N."/>
            <person name="Luecker S."/>
            <person name="Lage O.M."/>
            <person name="Pohl T."/>
            <person name="Merkel B.J."/>
            <person name="Hornburger P."/>
            <person name="Mueller R.-W."/>
            <person name="Bruemmer F."/>
            <person name="Labrenz M."/>
            <person name="Spormann A.M."/>
            <person name="Op Den Camp H."/>
            <person name="Overmann J."/>
            <person name="Amann R."/>
            <person name="Jetten M.S.M."/>
            <person name="Mascher T."/>
            <person name="Medema M.H."/>
            <person name="Devos D.P."/>
            <person name="Kaster A.-K."/>
            <person name="Ovreas L."/>
            <person name="Rohde M."/>
            <person name="Galperin M.Y."/>
            <person name="Jogler C."/>
        </authorList>
    </citation>
    <scope>NUCLEOTIDE SEQUENCE [LARGE SCALE GENOMIC DNA]</scope>
    <source>
        <strain evidence="1 2">CA54</strain>
    </source>
</reference>
<organism evidence="1 2">
    <name type="scientific">Symmachiella macrocystis</name>
    <dbReference type="NCBI Taxonomy" id="2527985"/>
    <lineage>
        <taxon>Bacteria</taxon>
        <taxon>Pseudomonadati</taxon>
        <taxon>Planctomycetota</taxon>
        <taxon>Planctomycetia</taxon>
        <taxon>Planctomycetales</taxon>
        <taxon>Planctomycetaceae</taxon>
        <taxon>Symmachiella</taxon>
    </lineage>
</organism>
<evidence type="ECO:0000313" key="2">
    <source>
        <dbReference type="Proteomes" id="UP000320735"/>
    </source>
</evidence>
<dbReference type="Proteomes" id="UP000320735">
    <property type="component" value="Unassembled WGS sequence"/>
</dbReference>
<protein>
    <submittedName>
        <fullName evidence="1">Uncharacterized protein</fullName>
    </submittedName>
</protein>
<gene>
    <name evidence="1" type="ORF">CA54_42200</name>
</gene>
<name>A0A5C6BAG7_9PLAN</name>
<evidence type="ECO:0000313" key="1">
    <source>
        <dbReference type="EMBL" id="TWU08980.1"/>
    </source>
</evidence>
<dbReference type="OrthoDB" id="3685057at2"/>